<keyword evidence="2" id="KW-0812">Transmembrane</keyword>
<feature type="domain" description="DUF6594" evidence="3">
    <location>
        <begin position="161"/>
        <end position="322"/>
    </location>
</feature>
<comment type="caution">
    <text evidence="4">The sequence shown here is derived from an EMBL/GenBank/DDBJ whole genome shotgun (WGS) entry which is preliminary data.</text>
</comment>
<dbReference type="Pfam" id="PF20237">
    <property type="entry name" value="DUF6594"/>
    <property type="match status" value="1"/>
</dbReference>
<evidence type="ECO:0000256" key="2">
    <source>
        <dbReference type="SAM" id="Phobius"/>
    </source>
</evidence>
<gene>
    <name evidence="4" type="ORF">QBC40DRAFT_325897</name>
</gene>
<evidence type="ECO:0000313" key="5">
    <source>
        <dbReference type="Proteomes" id="UP001303160"/>
    </source>
</evidence>
<reference evidence="4" key="1">
    <citation type="journal article" date="2023" name="Mol. Phylogenet. Evol.">
        <title>Genome-scale phylogeny and comparative genomics of the fungal order Sordariales.</title>
        <authorList>
            <person name="Hensen N."/>
            <person name="Bonometti L."/>
            <person name="Westerberg I."/>
            <person name="Brannstrom I.O."/>
            <person name="Guillou S."/>
            <person name="Cros-Aarteil S."/>
            <person name="Calhoun S."/>
            <person name="Haridas S."/>
            <person name="Kuo A."/>
            <person name="Mondo S."/>
            <person name="Pangilinan J."/>
            <person name="Riley R."/>
            <person name="LaButti K."/>
            <person name="Andreopoulos B."/>
            <person name="Lipzen A."/>
            <person name="Chen C."/>
            <person name="Yan M."/>
            <person name="Daum C."/>
            <person name="Ng V."/>
            <person name="Clum A."/>
            <person name="Steindorff A."/>
            <person name="Ohm R.A."/>
            <person name="Martin F."/>
            <person name="Silar P."/>
            <person name="Natvig D.O."/>
            <person name="Lalanne C."/>
            <person name="Gautier V."/>
            <person name="Ament-Velasquez S.L."/>
            <person name="Kruys A."/>
            <person name="Hutchinson M.I."/>
            <person name="Powell A.J."/>
            <person name="Barry K."/>
            <person name="Miller A.N."/>
            <person name="Grigoriev I.V."/>
            <person name="Debuchy R."/>
            <person name="Gladieux P."/>
            <person name="Hiltunen Thoren M."/>
            <person name="Johannesson H."/>
        </authorList>
    </citation>
    <scope>NUCLEOTIDE SEQUENCE</scope>
    <source>
        <strain evidence="4">CBS 315.58</strain>
    </source>
</reference>
<dbReference type="InterPro" id="IPR046529">
    <property type="entry name" value="DUF6594"/>
</dbReference>
<proteinExistence type="predicted"/>
<evidence type="ECO:0000313" key="4">
    <source>
        <dbReference type="EMBL" id="KAK4200803.1"/>
    </source>
</evidence>
<feature type="region of interest" description="Disordered" evidence="1">
    <location>
        <begin position="106"/>
        <end position="141"/>
    </location>
</feature>
<protein>
    <recommendedName>
        <fullName evidence="3">DUF6594 domain-containing protein</fullName>
    </recommendedName>
</protein>
<evidence type="ECO:0000259" key="3">
    <source>
        <dbReference type="Pfam" id="PF20237"/>
    </source>
</evidence>
<keyword evidence="2" id="KW-0472">Membrane</keyword>
<feature type="transmembrane region" description="Helical" evidence="2">
    <location>
        <begin position="310"/>
        <end position="329"/>
    </location>
</feature>
<keyword evidence="2" id="KW-1133">Transmembrane helix</keyword>
<dbReference type="AlphaFoldDB" id="A0AAN6XID4"/>
<dbReference type="EMBL" id="MU863914">
    <property type="protein sequence ID" value="KAK4200803.1"/>
    <property type="molecule type" value="Genomic_DNA"/>
</dbReference>
<sequence>MPGQTPDVENGPRPPIFSPYTTIDAMLLRKRARLQPPGGYTSYAATHDIPAAIHQNCRASVLHATEKEIKVNLASLQSIKILHLRQKLVDVAYNYRYAKGSIPSRDIGPAGVGTDGAVHGSSSDPSPVAQTESPLREREVPGDAVDVSDLSGYSEILREYIEAIRDWEFMKESLLLSPDKDPFVLTTHRQPDFDMIKSSHDAFVRRVNEHRRLHDSFIFSDYDCKPEFPRSVPEWNCLSVKTRGADAVSDFIRVRLQLFGMAFWGGAFLIVPMFIMVFAESRTAALVTTTVFVLAFGVILSLIHNKGSEVMSGTAAYAAVLVVFVGLTLERQAEQQVGSCGGN</sequence>
<dbReference type="Proteomes" id="UP001303160">
    <property type="component" value="Unassembled WGS sequence"/>
</dbReference>
<organism evidence="4 5">
    <name type="scientific">Triangularia verruculosa</name>
    <dbReference type="NCBI Taxonomy" id="2587418"/>
    <lineage>
        <taxon>Eukaryota</taxon>
        <taxon>Fungi</taxon>
        <taxon>Dikarya</taxon>
        <taxon>Ascomycota</taxon>
        <taxon>Pezizomycotina</taxon>
        <taxon>Sordariomycetes</taxon>
        <taxon>Sordariomycetidae</taxon>
        <taxon>Sordariales</taxon>
        <taxon>Podosporaceae</taxon>
        <taxon>Triangularia</taxon>
    </lineage>
</organism>
<feature type="compositionally biased region" description="Polar residues" evidence="1">
    <location>
        <begin position="120"/>
        <end position="133"/>
    </location>
</feature>
<name>A0AAN6XID4_9PEZI</name>
<reference evidence="4" key="2">
    <citation type="submission" date="2023-05" db="EMBL/GenBank/DDBJ databases">
        <authorList>
            <consortium name="Lawrence Berkeley National Laboratory"/>
            <person name="Steindorff A."/>
            <person name="Hensen N."/>
            <person name="Bonometti L."/>
            <person name="Westerberg I."/>
            <person name="Brannstrom I.O."/>
            <person name="Guillou S."/>
            <person name="Cros-Aarteil S."/>
            <person name="Calhoun S."/>
            <person name="Haridas S."/>
            <person name="Kuo A."/>
            <person name="Mondo S."/>
            <person name="Pangilinan J."/>
            <person name="Riley R."/>
            <person name="Labutti K."/>
            <person name="Andreopoulos B."/>
            <person name="Lipzen A."/>
            <person name="Chen C."/>
            <person name="Yanf M."/>
            <person name="Daum C."/>
            <person name="Ng V."/>
            <person name="Clum A."/>
            <person name="Ohm R."/>
            <person name="Martin F."/>
            <person name="Silar P."/>
            <person name="Natvig D."/>
            <person name="Lalanne C."/>
            <person name="Gautier V."/>
            <person name="Ament-Velasquez S.L."/>
            <person name="Kruys A."/>
            <person name="Hutchinson M.I."/>
            <person name="Powell A.J."/>
            <person name="Barry K."/>
            <person name="Miller A.N."/>
            <person name="Grigoriev I.V."/>
            <person name="Debuchy R."/>
            <person name="Gladieux P."/>
            <person name="Thoren M.H."/>
            <person name="Johannesson H."/>
        </authorList>
    </citation>
    <scope>NUCLEOTIDE SEQUENCE</scope>
    <source>
        <strain evidence="4">CBS 315.58</strain>
    </source>
</reference>
<accession>A0AAN6XID4</accession>
<evidence type="ECO:0000256" key="1">
    <source>
        <dbReference type="SAM" id="MobiDB-lite"/>
    </source>
</evidence>
<feature type="transmembrane region" description="Helical" evidence="2">
    <location>
        <begin position="258"/>
        <end position="278"/>
    </location>
</feature>
<keyword evidence="5" id="KW-1185">Reference proteome</keyword>
<feature type="transmembrane region" description="Helical" evidence="2">
    <location>
        <begin position="285"/>
        <end position="304"/>
    </location>
</feature>